<comment type="caution">
    <text evidence="1">The sequence shown here is derived from an EMBL/GenBank/DDBJ whole genome shotgun (WGS) entry which is preliminary data.</text>
</comment>
<dbReference type="EMBL" id="BQXS01011766">
    <property type="protein sequence ID" value="GKT16521.1"/>
    <property type="molecule type" value="Genomic_DNA"/>
</dbReference>
<sequence>MDIVKIEQAERASARRGIVRAGSDVSTSLSDIVASELNGPDAFYNLLVELSRYDGSIRSYYVIQSLMLAIERDGIADWTTLHYIPVSPFGKEHEFYKERVDMHTNPRKWRGLHAILRNFNFW</sequence>
<protein>
    <submittedName>
        <fullName evidence="1">Uncharacterized protein</fullName>
    </submittedName>
</protein>
<dbReference type="Proteomes" id="UP001057375">
    <property type="component" value="Unassembled WGS sequence"/>
</dbReference>
<accession>A0ABQ5JXG4</accession>
<proteinExistence type="predicted"/>
<evidence type="ECO:0000313" key="1">
    <source>
        <dbReference type="EMBL" id="GKT16521.1"/>
    </source>
</evidence>
<gene>
    <name evidence="1" type="ORF">ADUPG1_010932</name>
</gene>
<keyword evidence="2" id="KW-1185">Reference proteome</keyword>
<name>A0ABQ5JXG4_9EUKA</name>
<reference evidence="1" key="1">
    <citation type="submission" date="2022-03" db="EMBL/GenBank/DDBJ databases">
        <title>Draft genome sequence of Aduncisulcus paluster, a free-living microaerophilic Fornicata.</title>
        <authorList>
            <person name="Yuyama I."/>
            <person name="Kume K."/>
            <person name="Tamura T."/>
            <person name="Inagaki Y."/>
            <person name="Hashimoto T."/>
        </authorList>
    </citation>
    <scope>NUCLEOTIDE SEQUENCE</scope>
    <source>
        <strain evidence="1">NY0171</strain>
    </source>
</reference>
<organism evidence="1 2">
    <name type="scientific">Aduncisulcus paluster</name>
    <dbReference type="NCBI Taxonomy" id="2918883"/>
    <lineage>
        <taxon>Eukaryota</taxon>
        <taxon>Metamonada</taxon>
        <taxon>Carpediemonas-like organisms</taxon>
        <taxon>Aduncisulcus</taxon>
    </lineage>
</organism>
<evidence type="ECO:0000313" key="2">
    <source>
        <dbReference type="Proteomes" id="UP001057375"/>
    </source>
</evidence>